<protein>
    <submittedName>
        <fullName evidence="2">Uncharacterized protein</fullName>
    </submittedName>
</protein>
<feature type="compositionally biased region" description="Polar residues" evidence="1">
    <location>
        <begin position="128"/>
        <end position="137"/>
    </location>
</feature>
<feature type="compositionally biased region" description="Basic and acidic residues" evidence="1">
    <location>
        <begin position="215"/>
        <end position="224"/>
    </location>
</feature>
<name>C3Z5P0_BRAFL</name>
<organism>
    <name type="scientific">Branchiostoma floridae</name>
    <name type="common">Florida lancelet</name>
    <name type="synonym">Amphioxus</name>
    <dbReference type="NCBI Taxonomy" id="7739"/>
    <lineage>
        <taxon>Eukaryota</taxon>
        <taxon>Metazoa</taxon>
        <taxon>Chordata</taxon>
        <taxon>Cephalochordata</taxon>
        <taxon>Leptocardii</taxon>
        <taxon>Amphioxiformes</taxon>
        <taxon>Branchiostomatidae</taxon>
        <taxon>Branchiostoma</taxon>
    </lineage>
</organism>
<sequence length="423" mass="47557">MARLAPGLSPGQAQSVPPEETPQVENQYLRNQENGDTDMDVDPPSDQHGHFDDRGGQRHDDFSRSGGGHRQGQHVNQYAQGRRGAGGQQSHQNGNYSTGYQYQRQQPGGPPGHHANTAFHEQSGGAYYSQSAYNRQQEQLREMQIREQRHRSLQASKQMVYDVYATTIGMLEEFEDFDDPTRQERSPEQEAGNRARKSRETMGQGQDMMDQWQGADHHPQDHGRHNTKGTAGKSTKQEKELRVNVKGKKKRDLGRSDVNIPDQSQKTKRDVKAIVEAELVCLQAQLRFCPQEIRQQTRQELVEKTLGWVAAREERGLKKGLADAYASQVVEILLTGETKLQVPTQREESTGPAGEEAVMGGVRALQMGQHYGAEQDKQFHENPNKKAQCPKIRSGPVPEIRGAKRLVEVNPGLREHLENPDLL</sequence>
<feature type="compositionally biased region" description="Basic and acidic residues" evidence="1">
    <location>
        <begin position="179"/>
        <end position="193"/>
    </location>
</feature>
<dbReference type="eggNOG" id="ENOG502ST9A">
    <property type="taxonomic scope" value="Eukaryota"/>
</dbReference>
<feature type="compositionally biased region" description="Polar residues" evidence="1">
    <location>
        <begin position="23"/>
        <end position="34"/>
    </location>
</feature>
<evidence type="ECO:0000313" key="2">
    <source>
        <dbReference type="EMBL" id="EEN52153.1"/>
    </source>
</evidence>
<evidence type="ECO:0000256" key="1">
    <source>
        <dbReference type="SAM" id="MobiDB-lite"/>
    </source>
</evidence>
<feature type="region of interest" description="Disordered" evidence="1">
    <location>
        <begin position="174"/>
        <end position="267"/>
    </location>
</feature>
<dbReference type="AlphaFoldDB" id="C3Z5P0"/>
<dbReference type="InParanoid" id="C3Z5P0"/>
<feature type="compositionally biased region" description="Basic and acidic residues" evidence="1">
    <location>
        <begin position="138"/>
        <end position="147"/>
    </location>
</feature>
<accession>C3Z5P0</accession>
<feature type="region of interest" description="Disordered" evidence="1">
    <location>
        <begin position="1"/>
        <end position="158"/>
    </location>
</feature>
<reference evidence="2" key="1">
    <citation type="journal article" date="2008" name="Nature">
        <title>The amphioxus genome and the evolution of the chordate karyotype.</title>
        <authorList>
            <consortium name="US DOE Joint Genome Institute (JGI-PGF)"/>
            <person name="Putnam N.H."/>
            <person name="Butts T."/>
            <person name="Ferrier D.E.K."/>
            <person name="Furlong R.F."/>
            <person name="Hellsten U."/>
            <person name="Kawashima T."/>
            <person name="Robinson-Rechavi M."/>
            <person name="Shoguchi E."/>
            <person name="Terry A."/>
            <person name="Yu J.-K."/>
            <person name="Benito-Gutierrez E.L."/>
            <person name="Dubchak I."/>
            <person name="Garcia-Fernandez J."/>
            <person name="Gibson-Brown J.J."/>
            <person name="Grigoriev I.V."/>
            <person name="Horton A.C."/>
            <person name="de Jong P.J."/>
            <person name="Jurka J."/>
            <person name="Kapitonov V.V."/>
            <person name="Kohara Y."/>
            <person name="Kuroki Y."/>
            <person name="Lindquist E."/>
            <person name="Lucas S."/>
            <person name="Osoegawa K."/>
            <person name="Pennacchio L.A."/>
            <person name="Salamov A.A."/>
            <person name="Satou Y."/>
            <person name="Sauka-Spengler T."/>
            <person name="Schmutz J."/>
            <person name="Shin-I T."/>
            <person name="Toyoda A."/>
            <person name="Bronner-Fraser M."/>
            <person name="Fujiyama A."/>
            <person name="Holland L.Z."/>
            <person name="Holland P.W.H."/>
            <person name="Satoh N."/>
            <person name="Rokhsar D.S."/>
        </authorList>
    </citation>
    <scope>NUCLEOTIDE SEQUENCE [LARGE SCALE GENOMIC DNA]</scope>
    <source>
        <strain evidence="2">S238N-H82</strain>
        <tissue evidence="2">Testes</tissue>
    </source>
</reference>
<dbReference type="EMBL" id="GG666583">
    <property type="protein sequence ID" value="EEN52153.1"/>
    <property type="molecule type" value="Genomic_DNA"/>
</dbReference>
<gene>
    <name evidence="2" type="ORF">BRAFLDRAFT_66130</name>
</gene>
<proteinExistence type="predicted"/>
<feature type="compositionally biased region" description="Basic and acidic residues" evidence="1">
    <location>
        <begin position="45"/>
        <end position="63"/>
    </location>
</feature>
<feature type="compositionally biased region" description="Low complexity" evidence="1">
    <location>
        <begin position="202"/>
        <end position="214"/>
    </location>
</feature>